<proteinExistence type="predicted"/>
<protein>
    <recommendedName>
        <fullName evidence="3">Protein kinase domain-containing protein</fullName>
    </recommendedName>
</protein>
<reference evidence="1 2" key="1">
    <citation type="submission" date="2018-10" db="EMBL/GenBank/DDBJ databases">
        <title>A high-quality apple genome assembly.</title>
        <authorList>
            <person name="Hu J."/>
        </authorList>
    </citation>
    <scope>NUCLEOTIDE SEQUENCE [LARGE SCALE GENOMIC DNA]</scope>
    <source>
        <strain evidence="2">cv. HFTH1</strain>
        <tissue evidence="1">Young leaf</tissue>
    </source>
</reference>
<dbReference type="SUPFAM" id="SSF56112">
    <property type="entry name" value="Protein kinase-like (PK-like)"/>
    <property type="match status" value="1"/>
</dbReference>
<comment type="caution">
    <text evidence="1">The sequence shown here is derived from an EMBL/GenBank/DDBJ whole genome shotgun (WGS) entry which is preliminary data.</text>
</comment>
<dbReference type="InterPro" id="IPR011009">
    <property type="entry name" value="Kinase-like_dom_sf"/>
</dbReference>
<sequence length="86" mass="9305">MGGEDGGNVWINENRFKIVRQLGEGGFAYVYLVKEVVADSSSSSGGGLTEKFKDPSHVSDILGSALGTKISEGCLWISCKHNYEMF</sequence>
<keyword evidence="2" id="KW-1185">Reference proteome</keyword>
<dbReference type="Gene3D" id="3.30.200.20">
    <property type="entry name" value="Phosphorylase Kinase, domain 1"/>
    <property type="match status" value="1"/>
</dbReference>
<dbReference type="AlphaFoldDB" id="A0A498I1A3"/>
<evidence type="ECO:0000313" key="2">
    <source>
        <dbReference type="Proteomes" id="UP000290289"/>
    </source>
</evidence>
<evidence type="ECO:0008006" key="3">
    <source>
        <dbReference type="Google" id="ProtNLM"/>
    </source>
</evidence>
<dbReference type="EMBL" id="RDQH01000340">
    <property type="protein sequence ID" value="RXH76679.1"/>
    <property type="molecule type" value="Genomic_DNA"/>
</dbReference>
<evidence type="ECO:0000313" key="1">
    <source>
        <dbReference type="EMBL" id="RXH76679.1"/>
    </source>
</evidence>
<gene>
    <name evidence="1" type="ORF">DVH24_019567</name>
</gene>
<dbReference type="Proteomes" id="UP000290289">
    <property type="component" value="Chromosome 14"/>
</dbReference>
<name>A0A498I1A3_MALDO</name>
<accession>A0A498I1A3</accession>
<organism evidence="1 2">
    <name type="scientific">Malus domestica</name>
    <name type="common">Apple</name>
    <name type="synonym">Pyrus malus</name>
    <dbReference type="NCBI Taxonomy" id="3750"/>
    <lineage>
        <taxon>Eukaryota</taxon>
        <taxon>Viridiplantae</taxon>
        <taxon>Streptophyta</taxon>
        <taxon>Embryophyta</taxon>
        <taxon>Tracheophyta</taxon>
        <taxon>Spermatophyta</taxon>
        <taxon>Magnoliopsida</taxon>
        <taxon>eudicotyledons</taxon>
        <taxon>Gunneridae</taxon>
        <taxon>Pentapetalae</taxon>
        <taxon>rosids</taxon>
        <taxon>fabids</taxon>
        <taxon>Rosales</taxon>
        <taxon>Rosaceae</taxon>
        <taxon>Amygdaloideae</taxon>
        <taxon>Maleae</taxon>
        <taxon>Malus</taxon>
    </lineage>
</organism>